<dbReference type="RefSeq" id="XP_044542231.1">
    <property type="nucleotide sequence ID" value="XM_044688721.1"/>
</dbReference>
<accession>A0AA88KHN9</accession>
<feature type="transmembrane region" description="Helical" evidence="1">
    <location>
        <begin position="420"/>
        <end position="447"/>
    </location>
</feature>
<dbReference type="GeneID" id="68105357"/>
<gene>
    <name evidence="2" type="ORF">C9374_012903</name>
</gene>
<comment type="caution">
    <text evidence="2">The sequence shown here is derived from an EMBL/GenBank/DDBJ whole genome shotgun (WGS) entry which is preliminary data.</text>
</comment>
<keyword evidence="3" id="KW-1185">Reference proteome</keyword>
<protein>
    <submittedName>
        <fullName evidence="2">Uncharacterized protein</fullName>
    </submittedName>
</protein>
<sequence>MFVPKFIVHHHHQQPQQNRMKNKSLPLSSSLFILSLIVISLFLFINHPIMIHGSEISFLSSSSHHHEGSTTTSSLLESASLTTLNTRSSQRRNSALLRDRAPKNWEEFVFDHTWRGFLDDDAPSYESEIFSIKLDNTTNTVDVHILKTSDYEHGIRQYPIFIHLTGTYEIQKNLTTQFDFIVNQLSCENLLLPNGLMDPSGCKTYAELWMPEKNYSYSLYDVDEDGENLNFYWSIEYPMPEKQFPVFWKGLVYPVDRFSSCPISSSMWRMDRMDVFPNFAQNAYLRFTDQTFVLQVNQNIDYSTARTICKLQDNFLSLNISGKYEMIPELGIMIATKSICEDLQFWVQDISDCNLCPKIGRAFGLTSLVTFGVQNQGCNTIKLQAEQTGNTIQGYRIQNVETPKPKQWINPVICDNNHNVIIAVSVSVISGVMIVIISFGICTWCFFWRKNRRPAYRPLE</sequence>
<feature type="transmembrane region" description="Helical" evidence="1">
    <location>
        <begin position="25"/>
        <end position="45"/>
    </location>
</feature>
<keyword evidence="1" id="KW-1133">Transmembrane helix</keyword>
<evidence type="ECO:0000313" key="2">
    <source>
        <dbReference type="EMBL" id="KAG2373057.1"/>
    </source>
</evidence>
<dbReference type="Proteomes" id="UP000816034">
    <property type="component" value="Unassembled WGS sequence"/>
</dbReference>
<organism evidence="2 3">
    <name type="scientific">Naegleria lovaniensis</name>
    <name type="common">Amoeba</name>
    <dbReference type="NCBI Taxonomy" id="51637"/>
    <lineage>
        <taxon>Eukaryota</taxon>
        <taxon>Discoba</taxon>
        <taxon>Heterolobosea</taxon>
        <taxon>Tetramitia</taxon>
        <taxon>Eutetramitia</taxon>
        <taxon>Vahlkampfiidae</taxon>
        <taxon>Naegleria</taxon>
    </lineage>
</organism>
<proteinExistence type="predicted"/>
<keyword evidence="1" id="KW-0812">Transmembrane</keyword>
<dbReference type="AlphaFoldDB" id="A0AA88KHN9"/>
<dbReference type="EMBL" id="PYSW02000061">
    <property type="protein sequence ID" value="KAG2373057.1"/>
    <property type="molecule type" value="Genomic_DNA"/>
</dbReference>
<reference evidence="2 3" key="1">
    <citation type="journal article" date="2018" name="BMC Genomics">
        <title>The genome of Naegleria lovaniensis, the basis for a comparative approach to unravel pathogenicity factors of the human pathogenic amoeba N. fowleri.</title>
        <authorList>
            <person name="Liechti N."/>
            <person name="Schurch N."/>
            <person name="Bruggmann R."/>
            <person name="Wittwer M."/>
        </authorList>
    </citation>
    <scope>NUCLEOTIDE SEQUENCE [LARGE SCALE GENOMIC DNA]</scope>
    <source>
        <strain evidence="2 3">ATCC 30569</strain>
    </source>
</reference>
<evidence type="ECO:0000313" key="3">
    <source>
        <dbReference type="Proteomes" id="UP000816034"/>
    </source>
</evidence>
<evidence type="ECO:0000256" key="1">
    <source>
        <dbReference type="SAM" id="Phobius"/>
    </source>
</evidence>
<keyword evidence="1" id="KW-0472">Membrane</keyword>
<name>A0AA88KHN9_NAELO</name>